<keyword evidence="2" id="KW-1185">Reference proteome</keyword>
<evidence type="ECO:0000313" key="2">
    <source>
        <dbReference type="Proteomes" id="UP000789396"/>
    </source>
</evidence>
<organism evidence="1 2">
    <name type="scientific">Racocetra fulgida</name>
    <dbReference type="NCBI Taxonomy" id="60492"/>
    <lineage>
        <taxon>Eukaryota</taxon>
        <taxon>Fungi</taxon>
        <taxon>Fungi incertae sedis</taxon>
        <taxon>Mucoromycota</taxon>
        <taxon>Glomeromycotina</taxon>
        <taxon>Glomeromycetes</taxon>
        <taxon>Diversisporales</taxon>
        <taxon>Gigasporaceae</taxon>
        <taxon>Racocetra</taxon>
    </lineage>
</organism>
<reference evidence="1" key="1">
    <citation type="submission" date="2021-06" db="EMBL/GenBank/DDBJ databases">
        <authorList>
            <person name="Kallberg Y."/>
            <person name="Tangrot J."/>
            <person name="Rosling A."/>
        </authorList>
    </citation>
    <scope>NUCLEOTIDE SEQUENCE</scope>
    <source>
        <strain evidence="1">IN212</strain>
    </source>
</reference>
<protein>
    <submittedName>
        <fullName evidence="1">9096_t:CDS:1</fullName>
    </submittedName>
</protein>
<proteinExistence type="predicted"/>
<dbReference type="Proteomes" id="UP000789396">
    <property type="component" value="Unassembled WGS sequence"/>
</dbReference>
<dbReference type="AlphaFoldDB" id="A0A9N9K9Q9"/>
<feature type="non-terminal residue" evidence="1">
    <location>
        <position position="112"/>
    </location>
</feature>
<sequence>VNNLPHVWNYLWNEWYCLERWNLWARSVTKHINVIRSTMTIESHWCVIKHDYLSEYNRAHLDLLVYIIITRVLPRQVDRLQQLRDSQTITCWRIDLKAEWNQLNKKPIHSNS</sequence>
<dbReference type="EMBL" id="CAJVPZ010094937">
    <property type="protein sequence ID" value="CAG8817842.1"/>
    <property type="molecule type" value="Genomic_DNA"/>
</dbReference>
<name>A0A9N9K9Q9_9GLOM</name>
<dbReference type="OrthoDB" id="2401469at2759"/>
<accession>A0A9N9K9Q9</accession>
<evidence type="ECO:0000313" key="1">
    <source>
        <dbReference type="EMBL" id="CAG8817842.1"/>
    </source>
</evidence>
<feature type="non-terminal residue" evidence="1">
    <location>
        <position position="1"/>
    </location>
</feature>
<gene>
    <name evidence="1" type="ORF">RFULGI_LOCUS19377</name>
</gene>
<comment type="caution">
    <text evidence="1">The sequence shown here is derived from an EMBL/GenBank/DDBJ whole genome shotgun (WGS) entry which is preliminary data.</text>
</comment>